<dbReference type="Pfam" id="PF02575">
    <property type="entry name" value="YbaB_DNA_bd"/>
    <property type="match status" value="1"/>
</dbReference>
<dbReference type="RefSeq" id="WP_285456752.1">
    <property type="nucleotide sequence ID" value="NZ_CP127173.1"/>
</dbReference>
<reference evidence="2 3" key="1">
    <citation type="submission" date="2023-06" db="EMBL/GenBank/DDBJ databases">
        <authorList>
            <person name="Oyuntsetseg B."/>
            <person name="Kim S.B."/>
        </authorList>
    </citation>
    <scope>NUCLEOTIDE SEQUENCE [LARGE SCALE GENOMIC DNA]</scope>
    <source>
        <strain evidence="2 3">2-2</strain>
    </source>
</reference>
<protein>
    <submittedName>
        <fullName evidence="2">YbaB/EbfC family nucleoid-associated protein</fullName>
    </submittedName>
</protein>
<gene>
    <name evidence="2" type="ORF">QP939_11755</name>
</gene>
<evidence type="ECO:0000313" key="2">
    <source>
        <dbReference type="EMBL" id="WIV59245.1"/>
    </source>
</evidence>
<dbReference type="Gene3D" id="3.30.1310.10">
    <property type="entry name" value="Nucleoid-associated protein YbaB-like domain"/>
    <property type="match status" value="1"/>
</dbReference>
<organism evidence="2 3">
    <name type="scientific">Amycolatopsis nalaikhensis</name>
    <dbReference type="NCBI Taxonomy" id="715472"/>
    <lineage>
        <taxon>Bacteria</taxon>
        <taxon>Bacillati</taxon>
        <taxon>Actinomycetota</taxon>
        <taxon>Actinomycetes</taxon>
        <taxon>Pseudonocardiales</taxon>
        <taxon>Pseudonocardiaceae</taxon>
        <taxon>Amycolatopsis</taxon>
    </lineage>
</organism>
<evidence type="ECO:0000256" key="1">
    <source>
        <dbReference type="SAM" id="MobiDB-lite"/>
    </source>
</evidence>
<dbReference type="InterPro" id="IPR004401">
    <property type="entry name" value="YbaB/EbfC"/>
</dbReference>
<dbReference type="InterPro" id="IPR036894">
    <property type="entry name" value="YbaB-like_sf"/>
</dbReference>
<dbReference type="EMBL" id="CP127173">
    <property type="protein sequence ID" value="WIV59245.1"/>
    <property type="molecule type" value="Genomic_DNA"/>
</dbReference>
<proteinExistence type="predicted"/>
<feature type="compositionally biased region" description="Polar residues" evidence="1">
    <location>
        <begin position="10"/>
        <end position="24"/>
    </location>
</feature>
<accession>A0ABY8XUZ0</accession>
<dbReference type="Proteomes" id="UP001227101">
    <property type="component" value="Chromosome"/>
</dbReference>
<name>A0ABY8XUZ0_9PSEU</name>
<sequence length="79" mass="8335">MAADPDIRSTESIPRPTTGNVRVSHSSHDGAIAVVVSLDGHVRDLRLTPAATQRPADQLAQDILDCIHAAQGLFPTPDA</sequence>
<keyword evidence="3" id="KW-1185">Reference proteome</keyword>
<evidence type="ECO:0000313" key="3">
    <source>
        <dbReference type="Proteomes" id="UP001227101"/>
    </source>
</evidence>
<feature type="region of interest" description="Disordered" evidence="1">
    <location>
        <begin position="1"/>
        <end position="25"/>
    </location>
</feature>